<proteinExistence type="predicted"/>
<feature type="compositionally biased region" description="Polar residues" evidence="1">
    <location>
        <begin position="46"/>
        <end position="57"/>
    </location>
</feature>
<sequence length="264" mass="30042">MAPKKKISVKIPPTASHRNRLNSEREDPSHPNFKKSPRVPAKRSKTNSSTAKASGSVPQDPYLEKREDKHIFKKVACFTDFICSLEHIKPYYLDRVQREFNLRQLVPRNPICLKNSDLRFATEPYTYKLKYNWEDIFFGGKLRDFLIERRGRKVHNRIPVCGEGYFEWFNSVLFTKLCPAVVNLDKNDDGTILSDGGTVGGGVGGTVGGAVGGGVLYRNDVEDKNEDLCRLEEETSNLKSDVHLLKSTKEAVECERLKESYDRL</sequence>
<dbReference type="Proteomes" id="UP000541444">
    <property type="component" value="Unassembled WGS sequence"/>
</dbReference>
<dbReference type="AlphaFoldDB" id="A0A7J7NEP8"/>
<evidence type="ECO:0000256" key="1">
    <source>
        <dbReference type="SAM" id="MobiDB-lite"/>
    </source>
</evidence>
<gene>
    <name evidence="2" type="ORF">GIB67_012626</name>
</gene>
<feature type="compositionally biased region" description="Basic residues" evidence="1">
    <location>
        <begin position="32"/>
        <end position="45"/>
    </location>
</feature>
<evidence type="ECO:0000313" key="3">
    <source>
        <dbReference type="Proteomes" id="UP000541444"/>
    </source>
</evidence>
<feature type="region of interest" description="Disordered" evidence="1">
    <location>
        <begin position="1"/>
        <end position="61"/>
    </location>
</feature>
<evidence type="ECO:0000313" key="2">
    <source>
        <dbReference type="EMBL" id="KAF6165729.1"/>
    </source>
</evidence>
<keyword evidence="3" id="KW-1185">Reference proteome</keyword>
<reference evidence="2 3" key="1">
    <citation type="journal article" date="2020" name="IScience">
        <title>Genome Sequencing of the Endangered Kingdonia uniflora (Circaeasteraceae, Ranunculales) Reveals Potential Mechanisms of Evolutionary Specialization.</title>
        <authorList>
            <person name="Sun Y."/>
            <person name="Deng T."/>
            <person name="Zhang A."/>
            <person name="Moore M.J."/>
            <person name="Landis J.B."/>
            <person name="Lin N."/>
            <person name="Zhang H."/>
            <person name="Zhang X."/>
            <person name="Huang J."/>
            <person name="Zhang X."/>
            <person name="Sun H."/>
            <person name="Wang H."/>
        </authorList>
    </citation>
    <scope>NUCLEOTIDE SEQUENCE [LARGE SCALE GENOMIC DNA]</scope>
    <source>
        <strain evidence="2">TB1705</strain>
        <tissue evidence="2">Leaf</tissue>
    </source>
</reference>
<comment type="caution">
    <text evidence="2">The sequence shown here is derived from an EMBL/GenBank/DDBJ whole genome shotgun (WGS) entry which is preliminary data.</text>
</comment>
<name>A0A7J7NEP8_9MAGN</name>
<protein>
    <submittedName>
        <fullName evidence="2">Uncharacterized protein</fullName>
    </submittedName>
</protein>
<accession>A0A7J7NEP8</accession>
<organism evidence="2 3">
    <name type="scientific">Kingdonia uniflora</name>
    <dbReference type="NCBI Taxonomy" id="39325"/>
    <lineage>
        <taxon>Eukaryota</taxon>
        <taxon>Viridiplantae</taxon>
        <taxon>Streptophyta</taxon>
        <taxon>Embryophyta</taxon>
        <taxon>Tracheophyta</taxon>
        <taxon>Spermatophyta</taxon>
        <taxon>Magnoliopsida</taxon>
        <taxon>Ranunculales</taxon>
        <taxon>Circaeasteraceae</taxon>
        <taxon>Kingdonia</taxon>
    </lineage>
</organism>
<dbReference type="EMBL" id="JACGCM010000816">
    <property type="protein sequence ID" value="KAF6165729.1"/>
    <property type="molecule type" value="Genomic_DNA"/>
</dbReference>